<dbReference type="EMBL" id="PNQX01000002">
    <property type="protein sequence ID" value="PMQ19880.1"/>
    <property type="molecule type" value="Genomic_DNA"/>
</dbReference>
<feature type="transmembrane region" description="Helical" evidence="1">
    <location>
        <begin position="12"/>
        <end position="31"/>
    </location>
</feature>
<gene>
    <name evidence="2" type="ORF">CIK84_14735</name>
</gene>
<keyword evidence="1" id="KW-1133">Transmembrane helix</keyword>
<feature type="transmembrane region" description="Helical" evidence="1">
    <location>
        <begin position="43"/>
        <end position="61"/>
    </location>
</feature>
<evidence type="ECO:0000256" key="1">
    <source>
        <dbReference type="SAM" id="Phobius"/>
    </source>
</evidence>
<reference evidence="2 3" key="1">
    <citation type="journal article" date="2017" name="Elife">
        <title>Extensive horizontal gene transfer in cheese-associated bacteria.</title>
        <authorList>
            <person name="Bonham K.S."/>
            <person name="Wolfe B.E."/>
            <person name="Dutton R.J."/>
        </authorList>
    </citation>
    <scope>NUCLEOTIDE SEQUENCE [LARGE SCALE GENOMIC DNA]</scope>
    <source>
        <strain evidence="2 3">JB182</strain>
    </source>
</reference>
<dbReference type="GeneID" id="303186920"/>
<keyword evidence="1" id="KW-0472">Membrane</keyword>
<dbReference type="AlphaFoldDB" id="A0A2N7S162"/>
<organism evidence="2 3">
    <name type="scientific">Glutamicibacter arilaitensis</name>
    <dbReference type="NCBI Taxonomy" id="256701"/>
    <lineage>
        <taxon>Bacteria</taxon>
        <taxon>Bacillati</taxon>
        <taxon>Actinomycetota</taxon>
        <taxon>Actinomycetes</taxon>
        <taxon>Micrococcales</taxon>
        <taxon>Micrococcaceae</taxon>
        <taxon>Glutamicibacter</taxon>
    </lineage>
</organism>
<name>A0A2N7S162_9MICC</name>
<feature type="transmembrane region" description="Helical" evidence="1">
    <location>
        <begin position="68"/>
        <end position="89"/>
    </location>
</feature>
<comment type="caution">
    <text evidence="2">The sequence shown here is derived from an EMBL/GenBank/DDBJ whole genome shotgun (WGS) entry which is preliminary data.</text>
</comment>
<evidence type="ECO:0000313" key="2">
    <source>
        <dbReference type="EMBL" id="PMQ19880.1"/>
    </source>
</evidence>
<dbReference type="RefSeq" id="WP_013350677.1">
    <property type="nucleotide sequence ID" value="NZ_JBQDIL010000005.1"/>
</dbReference>
<accession>A0A2N7S162</accession>
<protein>
    <submittedName>
        <fullName evidence="2">Uncharacterized protein</fullName>
    </submittedName>
</protein>
<evidence type="ECO:0000313" key="3">
    <source>
        <dbReference type="Proteomes" id="UP000235739"/>
    </source>
</evidence>
<keyword evidence="1" id="KW-0812">Transmembrane</keyword>
<dbReference type="OMA" id="DWENTGA"/>
<dbReference type="Proteomes" id="UP000235739">
    <property type="component" value="Unassembled WGS sequence"/>
</dbReference>
<sequence>MNVSAGKLVGKCPLWTWVMMGLALASALALIDWENTGAAKPFWMFLLPTAFGLLGGIIAALKKSYGWALISLAFGLLAVQLLSVVVTLVQGP</sequence>
<proteinExistence type="predicted"/>